<dbReference type="PANTHER" id="PTHR15261:SF4">
    <property type="entry name" value="THROMBOSPONDIN-TYPE LAMININ G DOMAIN AND EAR REPEAT-CONTAINING PROTEIN"/>
    <property type="match status" value="1"/>
</dbReference>
<dbReference type="InParanoid" id="F6ZSJ9"/>
<evidence type="ECO:0000256" key="3">
    <source>
        <dbReference type="ARBA" id="ARBA00022737"/>
    </source>
</evidence>
<evidence type="ECO:0000256" key="2">
    <source>
        <dbReference type="ARBA" id="ARBA00022729"/>
    </source>
</evidence>
<dbReference type="HOGENOM" id="CLU_053077_0_0_1"/>
<keyword evidence="2" id="KW-0732">Signal</keyword>
<dbReference type="GO" id="GO:0007165">
    <property type="term" value="P:signal transduction"/>
    <property type="evidence" value="ECO:0000318"/>
    <property type="project" value="GO_Central"/>
</dbReference>
<accession>F6ZSJ9</accession>
<dbReference type="GeneTree" id="ENSGT00510000047718"/>
<dbReference type="SUPFAM" id="SSF49899">
    <property type="entry name" value="Concanavalin A-like lectins/glucanases"/>
    <property type="match status" value="1"/>
</dbReference>
<evidence type="ECO:0008006" key="6">
    <source>
        <dbReference type="Google" id="ProtNLM"/>
    </source>
</evidence>
<proteinExistence type="predicted"/>
<dbReference type="AlphaFoldDB" id="F6ZSJ9"/>
<organism evidence="4 5">
    <name type="scientific">Ciona intestinalis</name>
    <name type="common">Transparent sea squirt</name>
    <name type="synonym">Ascidia intestinalis</name>
    <dbReference type="NCBI Taxonomy" id="7719"/>
    <lineage>
        <taxon>Eukaryota</taxon>
        <taxon>Metazoa</taxon>
        <taxon>Chordata</taxon>
        <taxon>Tunicata</taxon>
        <taxon>Ascidiacea</taxon>
        <taxon>Phlebobranchia</taxon>
        <taxon>Cionidae</taxon>
        <taxon>Ciona</taxon>
    </lineage>
</organism>
<evidence type="ECO:0000313" key="5">
    <source>
        <dbReference type="Proteomes" id="UP000008144"/>
    </source>
</evidence>
<dbReference type="Proteomes" id="UP000008144">
    <property type="component" value="Unassembled WGS sequence"/>
</dbReference>
<keyword evidence="5" id="KW-1185">Reference proteome</keyword>
<dbReference type="InterPro" id="IPR013320">
    <property type="entry name" value="ConA-like_dom_sf"/>
</dbReference>
<dbReference type="PROSITE" id="PS50912">
    <property type="entry name" value="EAR"/>
    <property type="match status" value="3"/>
</dbReference>
<sequence>MILRCYAIPQLCTDSTAIDLLGLALGESPDRPGIEVVDDVIKGYRFDESARLLGVDSDVIFTHCNKFPAEFSFIVTYKQHVEPKQSEFVMSLLAQNRRNLLVAIRIHRDRLFFDYAGSDVIKRSVSCRIPTSGSWKTMIVTLADGIVKFTLDCGQPTVVKLKEDFPSKLNLRNTRFYIASKRSKMKRFTGLLREVRLLPGADAANRVCQSNPVQPIRAHVTIEGESPIDECTSQRKGIMTYKQDMTLEVCTGTKYRKVRAGLDRMDYVIDYADIDARSNSTSIEIFNIWGVGTFLATANKDHGAQNYSEIFLWDPIGRKFDIHQTLRTQSATRWKYFDIGHENFLVVANYGGLGVPLVSSVIYRWSRRRGLFMRHQVLASSRARDVDAFDHDGETFLVLVNHNTGGMWNVTSIVYKWNPTGRWFEPHQSILTYGALGVTHFQVLSYSCIAIANAFDGTTSVLESVIY</sequence>
<evidence type="ECO:0000256" key="1">
    <source>
        <dbReference type="ARBA" id="ARBA00004645"/>
    </source>
</evidence>
<evidence type="ECO:0000313" key="4">
    <source>
        <dbReference type="Ensembl" id="ENSCINP00000011100.3"/>
    </source>
</evidence>
<reference evidence="5" key="1">
    <citation type="journal article" date="2002" name="Science">
        <title>The draft genome of Ciona intestinalis: insights into chordate and vertebrate origins.</title>
        <authorList>
            <person name="Dehal P."/>
            <person name="Satou Y."/>
            <person name="Campbell R.K."/>
            <person name="Chapman J."/>
            <person name="Degnan B."/>
            <person name="De Tomaso A."/>
            <person name="Davidson B."/>
            <person name="Di Gregorio A."/>
            <person name="Gelpke M."/>
            <person name="Goodstein D.M."/>
            <person name="Harafuji N."/>
            <person name="Hastings K.E."/>
            <person name="Ho I."/>
            <person name="Hotta K."/>
            <person name="Huang W."/>
            <person name="Kawashima T."/>
            <person name="Lemaire P."/>
            <person name="Martinez D."/>
            <person name="Meinertzhagen I.A."/>
            <person name="Necula S."/>
            <person name="Nonaka M."/>
            <person name="Putnam N."/>
            <person name="Rash S."/>
            <person name="Saiga H."/>
            <person name="Satake M."/>
            <person name="Terry A."/>
            <person name="Yamada L."/>
            <person name="Wang H.G."/>
            <person name="Awazu S."/>
            <person name="Azumi K."/>
            <person name="Boore J."/>
            <person name="Branno M."/>
            <person name="Chin-Bow S."/>
            <person name="DeSantis R."/>
            <person name="Doyle S."/>
            <person name="Francino P."/>
            <person name="Keys D.N."/>
            <person name="Haga S."/>
            <person name="Hayashi H."/>
            <person name="Hino K."/>
            <person name="Imai K.S."/>
            <person name="Inaba K."/>
            <person name="Kano S."/>
            <person name="Kobayashi K."/>
            <person name="Kobayashi M."/>
            <person name="Lee B.I."/>
            <person name="Makabe K.W."/>
            <person name="Manohar C."/>
            <person name="Matassi G."/>
            <person name="Medina M."/>
            <person name="Mochizuki Y."/>
            <person name="Mount S."/>
            <person name="Morishita T."/>
            <person name="Miura S."/>
            <person name="Nakayama A."/>
            <person name="Nishizaka S."/>
            <person name="Nomoto H."/>
            <person name="Ohta F."/>
            <person name="Oishi K."/>
            <person name="Rigoutsos I."/>
            <person name="Sano M."/>
            <person name="Sasaki A."/>
            <person name="Sasakura Y."/>
            <person name="Shoguchi E."/>
            <person name="Shin-i T."/>
            <person name="Spagnuolo A."/>
            <person name="Stainier D."/>
            <person name="Suzuki M.M."/>
            <person name="Tassy O."/>
            <person name="Takatori N."/>
            <person name="Tokuoka M."/>
            <person name="Yagi K."/>
            <person name="Yoshizaki F."/>
            <person name="Wada S."/>
            <person name="Zhang C."/>
            <person name="Hyatt P.D."/>
            <person name="Larimer F."/>
            <person name="Detter C."/>
            <person name="Doggett N."/>
            <person name="Glavina T."/>
            <person name="Hawkins T."/>
            <person name="Richardson P."/>
            <person name="Lucas S."/>
            <person name="Kohara Y."/>
            <person name="Levine M."/>
            <person name="Satoh N."/>
            <person name="Rokhsar D.S."/>
        </authorList>
    </citation>
    <scope>NUCLEOTIDE SEQUENCE [LARGE SCALE GENOMIC DNA]</scope>
</reference>
<comment type="subcellular location">
    <subcellularLocation>
        <location evidence="1">Cell projection</location>
        <location evidence="1">Stereocilium</location>
    </subcellularLocation>
</comment>
<protein>
    <recommendedName>
        <fullName evidence="6">Laminin G domain-containing protein</fullName>
    </recommendedName>
</protein>
<dbReference type="GO" id="GO:0032420">
    <property type="term" value="C:stereocilium"/>
    <property type="evidence" value="ECO:0007669"/>
    <property type="project" value="UniProtKB-SubCell"/>
</dbReference>
<dbReference type="Ensembl" id="ENSCINT00000011100.3">
    <property type="protein sequence ID" value="ENSCINP00000011100.3"/>
    <property type="gene ID" value="ENSCING00000005397.3"/>
</dbReference>
<dbReference type="PANTHER" id="PTHR15261">
    <property type="entry name" value="THROMBOSPONDIN-TYPE LAMININ G DOMAIN AND EAR REPEAT-CONTAINING"/>
    <property type="match status" value="1"/>
</dbReference>
<reference evidence="4" key="3">
    <citation type="submission" date="2025-09" db="UniProtKB">
        <authorList>
            <consortium name="Ensembl"/>
        </authorList>
    </citation>
    <scope>IDENTIFICATION</scope>
</reference>
<dbReference type="Gene3D" id="2.60.120.200">
    <property type="match status" value="1"/>
</dbReference>
<reference evidence="4" key="2">
    <citation type="submission" date="2025-08" db="UniProtKB">
        <authorList>
            <consortium name="Ensembl"/>
        </authorList>
    </citation>
    <scope>IDENTIFICATION</scope>
</reference>
<name>F6ZSJ9_CIOIN</name>
<dbReference type="InterPro" id="IPR005492">
    <property type="entry name" value="EPTP"/>
</dbReference>
<keyword evidence="3" id="KW-0677">Repeat</keyword>
<dbReference type="Pfam" id="PF03736">
    <property type="entry name" value="EPTP"/>
    <property type="match status" value="2"/>
</dbReference>
<dbReference type="OMA" id="YSHLYIW"/>
<dbReference type="InterPro" id="IPR009039">
    <property type="entry name" value="EAR"/>
</dbReference>